<evidence type="ECO:0000259" key="2">
    <source>
        <dbReference type="Pfam" id="PF04183"/>
    </source>
</evidence>
<dbReference type="InterPro" id="IPR007310">
    <property type="entry name" value="Aerobactin_biosyn_IucA/IucC_N"/>
</dbReference>
<dbReference type="InterPro" id="IPR037455">
    <property type="entry name" value="LucA/IucC-like"/>
</dbReference>
<accession>A0A1G5QSD7</accession>
<dbReference type="Pfam" id="PF04183">
    <property type="entry name" value="IucA_IucC"/>
    <property type="match status" value="1"/>
</dbReference>
<reference evidence="4 5" key="1">
    <citation type="submission" date="2016-10" db="EMBL/GenBank/DDBJ databases">
        <authorList>
            <person name="de Groot N.N."/>
        </authorList>
    </citation>
    <scope>NUCLEOTIDE SEQUENCE [LARGE SCALE GENOMIC DNA]</scope>
    <source>
        <strain evidence="4 5">U95</strain>
    </source>
</reference>
<evidence type="ECO:0000259" key="3">
    <source>
        <dbReference type="Pfam" id="PF06276"/>
    </source>
</evidence>
<dbReference type="AlphaFoldDB" id="A0A1G5QSD7"/>
<dbReference type="GO" id="GO:0016881">
    <property type="term" value="F:acid-amino acid ligase activity"/>
    <property type="evidence" value="ECO:0007669"/>
    <property type="project" value="UniProtKB-ARBA"/>
</dbReference>
<feature type="domain" description="Aerobactin siderophore biosynthesis IucA/IucC-like C-terminal" evidence="3">
    <location>
        <begin position="378"/>
        <end position="539"/>
    </location>
</feature>
<dbReference type="PANTHER" id="PTHR34384:SF5">
    <property type="entry name" value="L-2,3-DIAMINOPROPANOATE--CITRATE LIGASE"/>
    <property type="match status" value="1"/>
</dbReference>
<evidence type="ECO:0000313" key="4">
    <source>
        <dbReference type="EMBL" id="SCZ64755.1"/>
    </source>
</evidence>
<protein>
    <submittedName>
        <fullName evidence="4">Siderophore synthetase component</fullName>
    </submittedName>
</protein>
<dbReference type="PANTHER" id="PTHR34384">
    <property type="entry name" value="L-2,3-DIAMINOPROPANOATE--CITRATE LIGASE"/>
    <property type="match status" value="1"/>
</dbReference>
<gene>
    <name evidence="4" type="ORF">SAMN04488118_105311</name>
</gene>
<feature type="domain" description="Aerobactin siderophore biosynthesis IucA/IucC N-terminal" evidence="2">
    <location>
        <begin position="122"/>
        <end position="331"/>
    </location>
</feature>
<proteinExistence type="inferred from homology"/>
<evidence type="ECO:0000256" key="1">
    <source>
        <dbReference type="ARBA" id="ARBA00007832"/>
    </source>
</evidence>
<dbReference type="InterPro" id="IPR022770">
    <property type="entry name" value="IucA/IucC-like_C"/>
</dbReference>
<dbReference type="GO" id="GO:0019290">
    <property type="term" value="P:siderophore biosynthetic process"/>
    <property type="evidence" value="ECO:0007669"/>
    <property type="project" value="InterPro"/>
</dbReference>
<keyword evidence="5" id="KW-1185">Reference proteome</keyword>
<dbReference type="Pfam" id="PF06276">
    <property type="entry name" value="FhuF"/>
    <property type="match status" value="1"/>
</dbReference>
<name>A0A1G5QSD7_9RHOB</name>
<dbReference type="STRING" id="1156985.SAMN04488118_105311"/>
<dbReference type="Gene3D" id="1.10.510.40">
    <property type="match status" value="1"/>
</dbReference>
<organism evidence="4 5">
    <name type="scientific">Epibacterium ulvae</name>
    <dbReference type="NCBI Taxonomy" id="1156985"/>
    <lineage>
        <taxon>Bacteria</taxon>
        <taxon>Pseudomonadati</taxon>
        <taxon>Pseudomonadota</taxon>
        <taxon>Alphaproteobacteria</taxon>
        <taxon>Rhodobacterales</taxon>
        <taxon>Roseobacteraceae</taxon>
        <taxon>Epibacterium</taxon>
    </lineage>
</organism>
<evidence type="ECO:0000313" key="5">
    <source>
        <dbReference type="Proteomes" id="UP000198767"/>
    </source>
</evidence>
<comment type="similarity">
    <text evidence="1">Belongs to the IucA/IucC family.</text>
</comment>
<dbReference type="Proteomes" id="UP000198767">
    <property type="component" value="Unassembled WGS sequence"/>
</dbReference>
<dbReference type="EMBL" id="FMWG01000005">
    <property type="protein sequence ID" value="SCZ64755.1"/>
    <property type="molecule type" value="Genomic_DNA"/>
</dbReference>
<sequence>MQALINGYLREIDPAQFCQDQGRERLAIDLTHCGACLFLDVQYRSQTGPHTFGSADLVYHPLNQRHPAAPVQIICLIAQECAARIDASAEDKLPEFLRCIFNSNAEIETLLAYRSSNQPMETFLQVEQGLTFGHWLHPTPKSRDGMTFLHKQLYAPEQKGAFRLSYFAVSDDLVISDSAEVPPHHIVTSLLGHTDMPALLPNERLIPVHPLQADVLRKDPKIQDLLNSGNLRDLGLLGRSFYATSSVRTLYAPDCPWMVKFSIPVRLTNSLRVTLRNELQVGVLMARLLRKLDFATQQPRFHIIDDPAYATVAIPGQTESGFETIFRKNPFTQGQDIGIFNLATLTADPPPRAPSLLSAELHRLSHTLGTDLHDAAKRWFKTYLQCMLDPLLVLYDQHGIALEAHQQNALLDLSSGLPKKAYFRDNQGYFITRNALPRLQGLEPGLAQQPALVFDEEHIHKRFAYYLFVNQIFAVVRRMGQDGILTEDHALTLLRAHLTNLSPQFTKAAKGFIIYLLFSPYLATKANLLTRLHDMDELKTDAQEGLFLDIPNPLFVPAATPTQEVADVFA</sequence>